<keyword evidence="3" id="KW-1185">Reference proteome</keyword>
<evidence type="ECO:0000259" key="1">
    <source>
        <dbReference type="PROSITE" id="PS50943"/>
    </source>
</evidence>
<dbReference type="Proteomes" id="UP000253495">
    <property type="component" value="Unassembled WGS sequence"/>
</dbReference>
<dbReference type="PROSITE" id="PS50943">
    <property type="entry name" value="HTH_CROC1"/>
    <property type="match status" value="1"/>
</dbReference>
<dbReference type="InterPro" id="IPR010982">
    <property type="entry name" value="Lambda_DNA-bd_dom_sf"/>
</dbReference>
<dbReference type="Pfam" id="PF19054">
    <property type="entry name" value="DUF5753"/>
    <property type="match status" value="1"/>
</dbReference>
<evidence type="ECO:0000313" key="2">
    <source>
        <dbReference type="EMBL" id="RCW45851.1"/>
    </source>
</evidence>
<dbReference type="Gene3D" id="1.10.260.40">
    <property type="entry name" value="lambda repressor-like DNA-binding domains"/>
    <property type="match status" value="1"/>
</dbReference>
<comment type="caution">
    <text evidence="2">The sequence shown here is derived from an EMBL/GenBank/DDBJ whole genome shotgun (WGS) entry which is preliminary data.</text>
</comment>
<organism evidence="2 3">
    <name type="scientific">Halopolyspora algeriensis</name>
    <dbReference type="NCBI Taxonomy" id="1500506"/>
    <lineage>
        <taxon>Bacteria</taxon>
        <taxon>Bacillati</taxon>
        <taxon>Actinomycetota</taxon>
        <taxon>Actinomycetes</taxon>
        <taxon>Actinomycetes incertae sedis</taxon>
        <taxon>Halopolyspora</taxon>
    </lineage>
</organism>
<name>A0A368VZT9_9ACTN</name>
<protein>
    <submittedName>
        <fullName evidence="2">Helix-turn-helix protein</fullName>
    </submittedName>
</protein>
<dbReference type="RefSeq" id="WP_114451718.1">
    <property type="nucleotide sequence ID" value="NZ_QPJC01000002.1"/>
</dbReference>
<dbReference type="SUPFAM" id="SSF47413">
    <property type="entry name" value="lambda repressor-like DNA-binding domains"/>
    <property type="match status" value="1"/>
</dbReference>
<accession>A0A368VZT9</accession>
<dbReference type="EMBL" id="QPJC01000002">
    <property type="protein sequence ID" value="RCW45851.1"/>
    <property type="molecule type" value="Genomic_DNA"/>
</dbReference>
<gene>
    <name evidence="2" type="ORF">DFQ14_102152</name>
</gene>
<dbReference type="Pfam" id="PF13560">
    <property type="entry name" value="HTH_31"/>
    <property type="match status" value="1"/>
</dbReference>
<dbReference type="InterPro" id="IPR043917">
    <property type="entry name" value="DUF5753"/>
</dbReference>
<dbReference type="CDD" id="cd00093">
    <property type="entry name" value="HTH_XRE"/>
    <property type="match status" value="1"/>
</dbReference>
<reference evidence="2 3" key="1">
    <citation type="submission" date="2018-07" db="EMBL/GenBank/DDBJ databases">
        <title>Genomic Encyclopedia of Type Strains, Phase III (KMG-III): the genomes of soil and plant-associated and newly described type strains.</title>
        <authorList>
            <person name="Whitman W."/>
        </authorList>
    </citation>
    <scope>NUCLEOTIDE SEQUENCE [LARGE SCALE GENOMIC DNA]</scope>
    <source>
        <strain evidence="2 3">CECT 8575</strain>
    </source>
</reference>
<dbReference type="OrthoDB" id="3458445at2"/>
<evidence type="ECO:0000313" key="3">
    <source>
        <dbReference type="Proteomes" id="UP000253495"/>
    </source>
</evidence>
<dbReference type="SMART" id="SM00530">
    <property type="entry name" value="HTH_XRE"/>
    <property type="match status" value="1"/>
</dbReference>
<dbReference type="InterPro" id="IPR001387">
    <property type="entry name" value="Cro/C1-type_HTH"/>
</dbReference>
<dbReference type="AlphaFoldDB" id="A0A368VZT9"/>
<sequence>MPATSGTPRGRALAAALREARTSRQIGLRDLARRIRISHTLVSQWEHGHRVPKTEDVSAVLTGLGVDARERERIIELARNAGENDWLTSGLPGMSQQMAGMLECEREASTIVDWSPLLVPGLLQTSDYARAILGAGGVPREQVEPRVLFRSGRRDILSKNPPVQLRALIGEGALRVRVGGDAVLADQLRYLLKTAENWENVTVQIVRNDVPWHPGTAGPFVLYEFESSPPIVLLEHHRSSVFLHNEDDLVEYRSAADSLREEVAMGPEASAELIADVIRALETTG</sequence>
<feature type="domain" description="HTH cro/C1-type" evidence="1">
    <location>
        <begin position="17"/>
        <end position="71"/>
    </location>
</feature>
<dbReference type="GO" id="GO:0003677">
    <property type="term" value="F:DNA binding"/>
    <property type="evidence" value="ECO:0007669"/>
    <property type="project" value="InterPro"/>
</dbReference>
<proteinExistence type="predicted"/>